<evidence type="ECO:0000256" key="7">
    <source>
        <dbReference type="ARBA" id="ARBA00049896"/>
    </source>
</evidence>
<evidence type="ECO:0000256" key="1">
    <source>
        <dbReference type="ARBA" id="ARBA00014413"/>
    </source>
</evidence>
<feature type="active site" evidence="9">
    <location>
        <position position="157"/>
    </location>
</feature>
<comment type="pathway">
    <text evidence="9">Porphyrin-containing compound metabolism; protoheme biosynthesis.</text>
</comment>
<dbReference type="EC" id="1.3.98.5" evidence="8 9"/>
<keyword evidence="9" id="KW-0560">Oxidoreductase</keyword>
<keyword evidence="11" id="KW-1185">Reference proteome</keyword>
<name>A0ABQ2NC08_9ACTN</name>
<dbReference type="NCBIfam" id="NF042928">
    <property type="entry name" value="HemQ_actino"/>
    <property type="match status" value="1"/>
</dbReference>
<comment type="catalytic activity">
    <reaction evidence="9">
        <text>Fe-coproporphyrin III + H2O2 + H(+) = harderoheme III + CO2 + 2 H2O</text>
        <dbReference type="Rhea" id="RHEA:57940"/>
        <dbReference type="ChEBI" id="CHEBI:15377"/>
        <dbReference type="ChEBI" id="CHEBI:15378"/>
        <dbReference type="ChEBI" id="CHEBI:16240"/>
        <dbReference type="ChEBI" id="CHEBI:16526"/>
        <dbReference type="ChEBI" id="CHEBI:68438"/>
        <dbReference type="ChEBI" id="CHEBI:142463"/>
    </reaction>
</comment>
<evidence type="ECO:0000256" key="6">
    <source>
        <dbReference type="ARBA" id="ARBA00030236"/>
    </source>
</evidence>
<organism evidence="10 11">
    <name type="scientific">Nocardioides phosphati</name>
    <dbReference type="NCBI Taxonomy" id="1867775"/>
    <lineage>
        <taxon>Bacteria</taxon>
        <taxon>Bacillati</taxon>
        <taxon>Actinomycetota</taxon>
        <taxon>Actinomycetes</taxon>
        <taxon>Propionibacteriales</taxon>
        <taxon>Nocardioidaceae</taxon>
        <taxon>Nocardioides</taxon>
    </lineage>
</organism>
<comment type="caution">
    <text evidence="10">The sequence shown here is derived from an EMBL/GenBank/DDBJ whole genome shotgun (WGS) entry which is preliminary data.</text>
</comment>
<comment type="catalytic activity">
    <reaction evidence="9">
        <text>harderoheme III + H2O2 + H(+) = heme b + CO2 + 2 H2O</text>
        <dbReference type="Rhea" id="RHEA:57944"/>
        <dbReference type="ChEBI" id="CHEBI:15377"/>
        <dbReference type="ChEBI" id="CHEBI:15378"/>
        <dbReference type="ChEBI" id="CHEBI:16240"/>
        <dbReference type="ChEBI" id="CHEBI:16526"/>
        <dbReference type="ChEBI" id="CHEBI:60344"/>
        <dbReference type="ChEBI" id="CHEBI:142463"/>
    </reaction>
</comment>
<keyword evidence="2 9" id="KW-0349">Heme</keyword>
<evidence type="ECO:0000256" key="4">
    <source>
        <dbReference type="ARBA" id="ARBA00023004"/>
    </source>
</evidence>
<keyword evidence="4 9" id="KW-0408">Iron</keyword>
<sequence>MTDAPVQPTDVPTEADPQAHIKSNAAKINELNDLIRYTMWSVFKLEDVYGAVDDATRQSEAIELTALLDELAADDVTTRGIYDVAGLRADADVMFWLHASSSDALQAAYHRLRRTAFGRRLAPVWSQMALHRPAEFNRSHLPAFLADERVHDYVAVYPFVRSYEWYLLDDKERRRLLAEHGGMARDYPDVRANTVPAFALGDYEWLLAFEADDLSRIVDLMRHLRGSETRRHVREEVPFYTGRRVEIADLLTALP</sequence>
<dbReference type="EMBL" id="BMNI01000004">
    <property type="protein sequence ID" value="GGO89896.1"/>
    <property type="molecule type" value="Genomic_DNA"/>
</dbReference>
<evidence type="ECO:0000256" key="5">
    <source>
        <dbReference type="ARBA" id="ARBA00029882"/>
    </source>
</evidence>
<gene>
    <name evidence="9" type="primary">chdC</name>
    <name evidence="10" type="ORF">GCM10011584_20450</name>
</gene>
<dbReference type="PANTHER" id="PTHR36843:SF1">
    <property type="entry name" value="COPROHEME DECARBOXYLASE"/>
    <property type="match status" value="1"/>
</dbReference>
<comment type="cofactor">
    <cofactor evidence="9">
        <name>Fe-coproporphyrin III</name>
        <dbReference type="ChEBI" id="CHEBI:68438"/>
    </cofactor>
    <text evidence="9">Fe-coproporphyrin III acts as both substrate and redox cofactor.</text>
</comment>
<dbReference type="PANTHER" id="PTHR36843">
    <property type="entry name" value="HEME-DEPENDENT PEROXIDASE YWFI-RELATED"/>
    <property type="match status" value="1"/>
</dbReference>
<comment type="catalytic activity">
    <reaction evidence="7">
        <text>Fe-coproporphyrin III + 2 H2O2 + 2 H(+) = heme b + 2 CO2 + 4 H2O</text>
        <dbReference type="Rhea" id="RHEA:56516"/>
        <dbReference type="ChEBI" id="CHEBI:15377"/>
        <dbReference type="ChEBI" id="CHEBI:15378"/>
        <dbReference type="ChEBI" id="CHEBI:16240"/>
        <dbReference type="ChEBI" id="CHEBI:16526"/>
        <dbReference type="ChEBI" id="CHEBI:60344"/>
        <dbReference type="ChEBI" id="CHEBI:68438"/>
        <dbReference type="EC" id="1.3.98.5"/>
    </reaction>
    <physiologicalReaction direction="left-to-right" evidence="7">
        <dbReference type="Rhea" id="RHEA:56517"/>
    </physiologicalReaction>
</comment>
<dbReference type="Gene3D" id="3.30.70.1030">
    <property type="entry name" value="Apc35880, domain 1"/>
    <property type="match status" value="2"/>
</dbReference>
<dbReference type="InterPro" id="IPR010644">
    <property type="entry name" value="ChdC/CLD"/>
</dbReference>
<evidence type="ECO:0000256" key="2">
    <source>
        <dbReference type="ARBA" id="ARBA00022617"/>
    </source>
</evidence>
<feature type="binding site" description="axial binding residue" evidence="9">
    <location>
        <position position="180"/>
    </location>
    <ligand>
        <name>Fe-coproporphyrin III</name>
        <dbReference type="ChEBI" id="CHEBI:68438"/>
    </ligand>
    <ligandPart>
        <name>Fe</name>
        <dbReference type="ChEBI" id="CHEBI:18248"/>
    </ligandPart>
</feature>
<evidence type="ECO:0000256" key="9">
    <source>
        <dbReference type="HAMAP-Rule" id="MF_02244"/>
    </source>
</evidence>
<evidence type="ECO:0000313" key="10">
    <source>
        <dbReference type="EMBL" id="GGO89896.1"/>
    </source>
</evidence>
<protein>
    <recommendedName>
        <fullName evidence="1 9">Coproheme decarboxylase</fullName>
        <ecNumber evidence="8 9">1.3.98.5</ecNumber>
    </recommendedName>
    <alternativeName>
        <fullName evidence="5 9">Coproheme III oxidative decarboxylase</fullName>
    </alternativeName>
    <alternativeName>
        <fullName evidence="6 9">Hydrogen peroxide-dependent heme synthase</fullName>
    </alternativeName>
</protein>
<evidence type="ECO:0000313" key="11">
    <source>
        <dbReference type="Proteomes" id="UP000655410"/>
    </source>
</evidence>
<comment type="similarity">
    <text evidence="9">Belongs to the ChdC family. Type 2 subfamily.</text>
</comment>
<comment type="function">
    <text evidence="9">Involved in coproporphyrin-dependent heme b biosynthesis. Catalyzes the decarboxylation of Fe-coproporphyrin III (coproheme) to heme b (protoheme IX), the last step of the pathway. The reaction occurs in a stepwise manner with a three-propionate intermediate.</text>
</comment>
<keyword evidence="3 9" id="KW-0479">Metal-binding</keyword>
<proteinExistence type="inferred from homology"/>
<accession>A0ABQ2NC08</accession>
<evidence type="ECO:0000256" key="3">
    <source>
        <dbReference type="ARBA" id="ARBA00022723"/>
    </source>
</evidence>
<dbReference type="Pfam" id="PF06778">
    <property type="entry name" value="Chlor_dismutase"/>
    <property type="match status" value="1"/>
</dbReference>
<keyword evidence="9" id="KW-0350">Heme biosynthesis</keyword>
<evidence type="ECO:0000256" key="8">
    <source>
        <dbReference type="ARBA" id="ARBA00050019"/>
    </source>
</evidence>
<dbReference type="InterPro" id="IPR011008">
    <property type="entry name" value="Dimeric_a/b-barrel"/>
</dbReference>
<dbReference type="HAMAP" id="MF_02244">
    <property type="entry name" value="Coproheme_decarbox_2"/>
    <property type="match status" value="1"/>
</dbReference>
<dbReference type="Proteomes" id="UP000655410">
    <property type="component" value="Unassembled WGS sequence"/>
</dbReference>
<dbReference type="SUPFAM" id="SSF54909">
    <property type="entry name" value="Dimeric alpha+beta barrel"/>
    <property type="match status" value="1"/>
</dbReference>
<reference evidence="11" key="1">
    <citation type="journal article" date="2019" name="Int. J. Syst. Evol. Microbiol.">
        <title>The Global Catalogue of Microorganisms (GCM) 10K type strain sequencing project: providing services to taxonomists for standard genome sequencing and annotation.</title>
        <authorList>
            <consortium name="The Broad Institute Genomics Platform"/>
            <consortium name="The Broad Institute Genome Sequencing Center for Infectious Disease"/>
            <person name="Wu L."/>
            <person name="Ma J."/>
        </authorList>
    </citation>
    <scope>NUCLEOTIDE SEQUENCE [LARGE SCALE GENOMIC DNA]</scope>
    <source>
        <strain evidence="11">CGMCC 4.7371</strain>
    </source>
</reference>